<evidence type="ECO:0000313" key="7">
    <source>
        <dbReference type="Proteomes" id="UP000254230"/>
    </source>
</evidence>
<dbReference type="Proteomes" id="UP000054639">
    <property type="component" value="Unassembled WGS sequence"/>
</dbReference>
<organism evidence="5 7">
    <name type="scientific">Legionella quateirensis</name>
    <dbReference type="NCBI Taxonomy" id="45072"/>
    <lineage>
        <taxon>Bacteria</taxon>
        <taxon>Pseudomonadati</taxon>
        <taxon>Pseudomonadota</taxon>
        <taxon>Gammaproteobacteria</taxon>
        <taxon>Legionellales</taxon>
        <taxon>Legionellaceae</taxon>
        <taxon>Legionella</taxon>
    </lineage>
</organism>
<dbReference type="SMART" id="SM00248">
    <property type="entry name" value="ANK"/>
    <property type="match status" value="16"/>
</dbReference>
<gene>
    <name evidence="5" type="primary">arp_1</name>
    <name evidence="4" type="ORF">Lqua_0836</name>
    <name evidence="5" type="ORF">NCTC12376_01017</name>
</gene>
<dbReference type="InterPro" id="IPR002110">
    <property type="entry name" value="Ankyrin_rpt"/>
</dbReference>
<evidence type="ECO:0000313" key="5">
    <source>
        <dbReference type="EMBL" id="STY17223.1"/>
    </source>
</evidence>
<feature type="repeat" description="ANK" evidence="3">
    <location>
        <begin position="585"/>
        <end position="617"/>
    </location>
</feature>
<dbReference type="PANTHER" id="PTHR24198">
    <property type="entry name" value="ANKYRIN REPEAT AND PROTEIN KINASE DOMAIN-CONTAINING PROTEIN"/>
    <property type="match status" value="1"/>
</dbReference>
<dbReference type="PROSITE" id="PS50297">
    <property type="entry name" value="ANK_REP_REGION"/>
    <property type="match status" value="5"/>
</dbReference>
<dbReference type="AlphaFoldDB" id="A0A378KRL0"/>
<dbReference type="InterPro" id="IPR036770">
    <property type="entry name" value="Ankyrin_rpt-contain_sf"/>
</dbReference>
<dbReference type="EMBL" id="UGOW01000001">
    <property type="protein sequence ID" value="STY17223.1"/>
    <property type="molecule type" value="Genomic_DNA"/>
</dbReference>
<dbReference type="STRING" id="45072.Lqua_0836"/>
<feature type="repeat" description="ANK" evidence="3">
    <location>
        <begin position="480"/>
        <end position="514"/>
    </location>
</feature>
<sequence length="647" mass="72887">MTQFYIPPLFELIRSKDLNDHELIASMQSALDEEVEIFDLQDSDYNNALHYCIYYNRSLDVIKWLINLSPFSVYDRNNMGNHVLFAAVSFSSLDVISYLLHHFSDLVHQVNNNGGTIAHAAAVGHFIQEEPLATQCIPYINQPDYFGDLPIHAAAQAGNITAIKWLVAHGADLHARTVKDDLSVLEMATVRGNIELLDYLNDYFNLSTPTNNGFYPIQFAAMNHPNSLQWFLDQGFPANWKNDLNINLVHNAASYNIVENLELLKSKQVDINLPTANGWYPIHFAAQSGAVEAIDWFVKNGVDLQLKCKSEFDNTPLEIAVLNNQVDVLDYLLDKDVPISQPGTNNWYPIHLSIRQESYKAFVWLIDNGADINAEQEDEAGETPVICAVYSDDLSFLRTLALCGAEIDKPNRLGIYPIHMAAYTNTKSLKWLLDKGVSPNRKQATNEEYQPIHLTAIYGSPIFLDILHSYGANINDEDQTGLQPIHYAAKRTDLDGVVLQWFVDHGADVNAVAQKDFGNRPVHYAAIRDSVVNLEVLFAAKADIHKATGGGLYPLHLAAYHNNLRTVKWLLAHGAVGDQWEDNENGETPAHYAVQRGHVEVLELLFEHGFDVNKINKYQVTPFEQAVHLGNQHVIDWYFNKKIISKN</sequence>
<evidence type="ECO:0000256" key="1">
    <source>
        <dbReference type="ARBA" id="ARBA00022737"/>
    </source>
</evidence>
<protein>
    <submittedName>
        <fullName evidence="5">Ankyrin repeat protein</fullName>
    </submittedName>
</protein>
<evidence type="ECO:0000313" key="4">
    <source>
        <dbReference type="EMBL" id="KTD53003.1"/>
    </source>
</evidence>
<keyword evidence="6" id="KW-1185">Reference proteome</keyword>
<evidence type="ECO:0000313" key="6">
    <source>
        <dbReference type="Proteomes" id="UP000054639"/>
    </source>
</evidence>
<evidence type="ECO:0000256" key="3">
    <source>
        <dbReference type="PROSITE-ProRule" id="PRU00023"/>
    </source>
</evidence>
<dbReference type="Gene3D" id="1.25.40.20">
    <property type="entry name" value="Ankyrin repeat-containing domain"/>
    <property type="match status" value="3"/>
</dbReference>
<feature type="repeat" description="ANK" evidence="3">
    <location>
        <begin position="277"/>
        <end position="309"/>
    </location>
</feature>
<feature type="repeat" description="ANK" evidence="3">
    <location>
        <begin position="345"/>
        <end position="377"/>
    </location>
</feature>
<dbReference type="Pfam" id="PF13637">
    <property type="entry name" value="Ank_4"/>
    <property type="match status" value="1"/>
</dbReference>
<dbReference type="Proteomes" id="UP000254230">
    <property type="component" value="Unassembled WGS sequence"/>
</dbReference>
<reference evidence="5 7" key="2">
    <citation type="submission" date="2018-06" db="EMBL/GenBank/DDBJ databases">
        <authorList>
            <consortium name="Pathogen Informatics"/>
            <person name="Doyle S."/>
        </authorList>
    </citation>
    <scope>NUCLEOTIDE SEQUENCE [LARGE SCALE GENOMIC DNA]</scope>
    <source>
        <strain evidence="5 7">NCTC12376</strain>
    </source>
</reference>
<proteinExistence type="predicted"/>
<keyword evidence="1" id="KW-0677">Repeat</keyword>
<dbReference type="OrthoDB" id="5652173at2"/>
<dbReference type="PANTHER" id="PTHR24198:SF165">
    <property type="entry name" value="ANKYRIN REPEAT-CONTAINING PROTEIN-RELATED"/>
    <property type="match status" value="1"/>
</dbReference>
<dbReference type="SUPFAM" id="SSF48403">
    <property type="entry name" value="Ankyrin repeat"/>
    <property type="match status" value="2"/>
</dbReference>
<reference evidence="4 6" key="1">
    <citation type="submission" date="2015-11" db="EMBL/GenBank/DDBJ databases">
        <title>Genomic analysis of 38 Legionella species identifies large and diverse effector repertoires.</title>
        <authorList>
            <person name="Burstein D."/>
            <person name="Amaro F."/>
            <person name="Zusman T."/>
            <person name="Lifshitz Z."/>
            <person name="Cohen O."/>
            <person name="Gilbert J.A."/>
            <person name="Pupko T."/>
            <person name="Shuman H.A."/>
            <person name="Segal G."/>
        </authorList>
    </citation>
    <scope>NUCLEOTIDE SEQUENCE [LARGE SCALE GENOMIC DNA]</scope>
    <source>
        <strain evidence="4 6">ATCC 49507</strain>
    </source>
</reference>
<feature type="repeat" description="ANK" evidence="3">
    <location>
        <begin position="146"/>
        <end position="178"/>
    </location>
</feature>
<accession>A0A378KRL0</accession>
<feature type="repeat" description="ANK" evidence="3">
    <location>
        <begin position="550"/>
        <end position="575"/>
    </location>
</feature>
<dbReference type="PROSITE" id="PS50088">
    <property type="entry name" value="ANK_REPEAT"/>
    <property type="match status" value="7"/>
</dbReference>
<keyword evidence="2 3" id="KW-0040">ANK repeat</keyword>
<evidence type="ECO:0000256" key="2">
    <source>
        <dbReference type="ARBA" id="ARBA00023043"/>
    </source>
</evidence>
<feature type="repeat" description="ANK" evidence="3">
    <location>
        <begin position="447"/>
        <end position="479"/>
    </location>
</feature>
<dbReference type="RefSeq" id="WP_058473021.1">
    <property type="nucleotide sequence ID" value="NZ_CAAAIL010000018.1"/>
</dbReference>
<dbReference type="Pfam" id="PF12796">
    <property type="entry name" value="Ank_2"/>
    <property type="match status" value="5"/>
</dbReference>
<name>A0A378KRL0_9GAMM</name>
<dbReference type="EMBL" id="LNYR01000006">
    <property type="protein sequence ID" value="KTD53003.1"/>
    <property type="molecule type" value="Genomic_DNA"/>
</dbReference>